<evidence type="ECO:0000313" key="2">
    <source>
        <dbReference type="Proteomes" id="UP000253845"/>
    </source>
</evidence>
<protein>
    <submittedName>
        <fullName evidence="1">Uncharacterized protein</fullName>
    </submittedName>
</protein>
<evidence type="ECO:0000313" key="1">
    <source>
        <dbReference type="EMBL" id="RDH14936.1"/>
    </source>
</evidence>
<dbReference type="AlphaFoldDB" id="A0A370BHD4"/>
<reference evidence="1 2" key="1">
    <citation type="submission" date="2018-07" db="EMBL/GenBank/DDBJ databases">
        <title>Section-level genome sequencing of Aspergillus section Nigri to investigate inter- and intra-species variation.</title>
        <authorList>
            <consortium name="DOE Joint Genome Institute"/>
            <person name="Vesth T.C."/>
            <person name="Nybo J.L."/>
            <person name="Theobald S."/>
            <person name="Frisvad J.C."/>
            <person name="Larsen T.O."/>
            <person name="Nielsen K.F."/>
            <person name="Hoof J.B."/>
            <person name="Brandl J."/>
            <person name="Salamov A."/>
            <person name="Riley R."/>
            <person name="Gladden J.M."/>
            <person name="Phatale P."/>
            <person name="Nielsen M.T."/>
            <person name="Lyhne E.K."/>
            <person name="Kogle M.E."/>
            <person name="Strasser K."/>
            <person name="McDonnell E."/>
            <person name="Barry K."/>
            <person name="Clum A."/>
            <person name="Chen C."/>
            <person name="Nolan M."/>
            <person name="Sandor L."/>
            <person name="Kuo A."/>
            <person name="Lipzen A."/>
            <person name="Hainaut M."/>
            <person name="Drula E."/>
            <person name="Tsang A."/>
            <person name="Magnuson J.K."/>
            <person name="Henrissat B."/>
            <person name="Wiebenga A."/>
            <person name="Simmons B.A."/>
            <person name="Makela M.R."/>
            <person name="De vries R.P."/>
            <person name="Grigoriev I.V."/>
            <person name="Mortensen U.H."/>
            <person name="Baker S.E."/>
            <person name="Andersen M.R."/>
        </authorList>
    </citation>
    <scope>NUCLEOTIDE SEQUENCE [LARGE SCALE GENOMIC DNA]</scope>
    <source>
        <strain evidence="1 2">ATCC 13496</strain>
    </source>
</reference>
<proteinExistence type="predicted"/>
<accession>A0A370BHD4</accession>
<name>A0A370BHD4_ASPNG</name>
<gene>
    <name evidence="1" type="ORF">M747DRAFT_361450</name>
</gene>
<organism evidence="1 2">
    <name type="scientific">Aspergillus niger ATCC 13496</name>
    <dbReference type="NCBI Taxonomy" id="1353008"/>
    <lineage>
        <taxon>Eukaryota</taxon>
        <taxon>Fungi</taxon>
        <taxon>Dikarya</taxon>
        <taxon>Ascomycota</taxon>
        <taxon>Pezizomycotina</taxon>
        <taxon>Eurotiomycetes</taxon>
        <taxon>Eurotiomycetidae</taxon>
        <taxon>Eurotiales</taxon>
        <taxon>Aspergillaceae</taxon>
        <taxon>Aspergillus</taxon>
        <taxon>Aspergillus subgen. Circumdati</taxon>
    </lineage>
</organism>
<dbReference type="EMBL" id="KZ851956">
    <property type="protein sequence ID" value="RDH14936.1"/>
    <property type="molecule type" value="Genomic_DNA"/>
</dbReference>
<dbReference type="VEuPathDB" id="FungiDB:M747DRAFT_361450"/>
<dbReference type="Proteomes" id="UP000253845">
    <property type="component" value="Unassembled WGS sequence"/>
</dbReference>
<sequence>MELRHSRKKGQILVSCFRETLVILDEIWGTLVSVEPSEQSPSQAALELFNPLIMRILGRKYGTSRLEHYCAGKRQTILNRMPSFLSYDEGLVRSTSVSDRLATKLIISKRLFSTSPFTARYHIVNLLSAMLPDIYSHQTLLAALVGSTAGRHYCKHQCSTDLALAVESLMKYARIQGNENAGLRSVNYAMPACLSRAVDSRKVLYVCHLPDSVYHSGGVVKSRKLVQASPRSWTVAGKSYMAIKDYHQSGGMAVLPLKVAMRPRVDGGAYCRDSIGVVISDYVLHVFVLYLVGDTHNRVRTEQTGKTGRWESPWLLCQHGKHGLTLGLTAWRTLERKMTMTVVAHQDNRVLCSS</sequence>